<evidence type="ECO:0000313" key="11">
    <source>
        <dbReference type="Proteomes" id="UP000002415"/>
    </source>
</evidence>
<reference evidence="10 11" key="1">
    <citation type="submission" date="2007-07" db="EMBL/GenBank/DDBJ databases">
        <title>Complete sequence of Fervidobacterium nodosum Rt17-B1.</title>
        <authorList>
            <consortium name="US DOE Joint Genome Institute"/>
            <person name="Copeland A."/>
            <person name="Lucas S."/>
            <person name="Lapidus A."/>
            <person name="Barry K."/>
            <person name="Glavina del Rio T."/>
            <person name="Dalin E."/>
            <person name="Tice H."/>
            <person name="Pitluck S."/>
            <person name="Saunders E."/>
            <person name="Brettin T."/>
            <person name="Bruce D."/>
            <person name="Detter J.C."/>
            <person name="Han C."/>
            <person name="Schmutz J."/>
            <person name="Larimer F."/>
            <person name="Land M."/>
            <person name="Hauser L."/>
            <person name="Kyrpides N."/>
            <person name="Mikhailova N."/>
            <person name="Nelson K."/>
            <person name="Gogarten J.P."/>
            <person name="Noll K."/>
            <person name="Richardson P."/>
        </authorList>
    </citation>
    <scope>NUCLEOTIDE SEQUENCE [LARGE SCALE GENOMIC DNA]</scope>
    <source>
        <strain evidence="11">ATCC 35602 / DSM 5306 / Rt17-B1</strain>
    </source>
</reference>
<keyword evidence="3" id="KW-1003">Cell membrane</keyword>
<evidence type="ECO:0000313" key="10">
    <source>
        <dbReference type="EMBL" id="ABS59878.1"/>
    </source>
</evidence>
<gene>
    <name evidence="10" type="ordered locus">Fnod_0005</name>
</gene>
<dbReference type="KEGG" id="fno:Fnod_0005"/>
<dbReference type="FunFam" id="3.40.50.300:FF:000127">
    <property type="entry name" value="Ribose import ATP-binding protein RbsA"/>
    <property type="match status" value="1"/>
</dbReference>
<dbReference type="GO" id="GO:0005524">
    <property type="term" value="F:ATP binding"/>
    <property type="evidence" value="ECO:0007669"/>
    <property type="project" value="UniProtKB-KW"/>
</dbReference>
<dbReference type="CDD" id="cd03215">
    <property type="entry name" value="ABC_Carb_Monos_II"/>
    <property type="match status" value="1"/>
</dbReference>
<dbReference type="Gene3D" id="3.40.50.300">
    <property type="entry name" value="P-loop containing nucleotide triphosphate hydrolases"/>
    <property type="match status" value="2"/>
</dbReference>
<dbReference type="HOGENOM" id="CLU_000604_92_0_0"/>
<evidence type="ECO:0000256" key="7">
    <source>
        <dbReference type="ARBA" id="ARBA00022967"/>
    </source>
</evidence>
<dbReference type="Pfam" id="PF00005">
    <property type="entry name" value="ABC_tran"/>
    <property type="match status" value="2"/>
</dbReference>
<dbReference type="InterPro" id="IPR003593">
    <property type="entry name" value="AAA+_ATPase"/>
</dbReference>
<dbReference type="InterPro" id="IPR003439">
    <property type="entry name" value="ABC_transporter-like_ATP-bd"/>
</dbReference>
<reference evidence="10 11" key="2">
    <citation type="journal article" date="2009" name="Proc. Natl. Acad. Sci. U.S.A.">
        <title>On the chimeric nature, thermophilic origin, and phylogenetic placement of the Thermotogales.</title>
        <authorList>
            <person name="Zhaxybayeva O."/>
            <person name="Swithers K.S."/>
            <person name="Lapierre P."/>
            <person name="Fournier G.P."/>
            <person name="Bickhart D.M."/>
            <person name="DeBoy R.T."/>
            <person name="Nelson K.E."/>
            <person name="Nesbo C.L."/>
            <person name="Doolittle W.F."/>
            <person name="Gogarten J.P."/>
            <person name="Noll K.M."/>
        </authorList>
    </citation>
    <scope>NUCLEOTIDE SEQUENCE [LARGE SCALE GENOMIC DNA]</scope>
    <source>
        <strain evidence="11">ATCC 35602 / DSM 5306 / Rt17-B1</strain>
    </source>
</reference>
<dbReference type="AlphaFoldDB" id="A7HIZ5"/>
<keyword evidence="4" id="KW-0677">Repeat</keyword>
<dbReference type="GO" id="GO:0005886">
    <property type="term" value="C:plasma membrane"/>
    <property type="evidence" value="ECO:0007669"/>
    <property type="project" value="UniProtKB-SubCell"/>
</dbReference>
<name>A7HIZ5_FERNB</name>
<dbReference type="STRING" id="381764.Fnod_0005"/>
<evidence type="ECO:0000256" key="4">
    <source>
        <dbReference type="ARBA" id="ARBA00022737"/>
    </source>
</evidence>
<feature type="domain" description="ABC transporter" evidence="9">
    <location>
        <begin position="16"/>
        <end position="251"/>
    </location>
</feature>
<dbReference type="EMBL" id="CP000771">
    <property type="protein sequence ID" value="ABS59878.1"/>
    <property type="molecule type" value="Genomic_DNA"/>
</dbReference>
<dbReference type="PANTHER" id="PTHR43790">
    <property type="entry name" value="CARBOHYDRATE TRANSPORT ATP-BINDING PROTEIN MG119-RELATED"/>
    <property type="match status" value="1"/>
</dbReference>
<dbReference type="SMART" id="SM00382">
    <property type="entry name" value="AAA"/>
    <property type="match status" value="1"/>
</dbReference>
<keyword evidence="8" id="KW-0472">Membrane</keyword>
<keyword evidence="11" id="KW-1185">Reference proteome</keyword>
<keyword evidence="5" id="KW-0547">Nucleotide-binding</keyword>
<sequence length="521" mass="58646">MNSKVHDMVKSEEYAVEMIDITKRFPGVLANDKVTIRIKKGEVHAIVGENGAGKSTLMNQLYGLYHPDSGEIRIFGEKKVFAGPRDAIKAGIGMVHQHFMLVDTLTVAENVVLGSEPNKGLNFDLQKARKEVRELSEKYGLYVDVDAKIEDIPVGMQQRVEIIKTLYRGANIIILDEPTAVLTPQEVEELFVIMRNLQNAGKTILFISHKLNEVMEISDRITVMRGGKVTAELITKETNEREIARAMVGRDVVLKLDKSPHSPKEVIFEVKDLWVKDNRHLDAVKGVTFNVRRGEIVGIAGVAGNGQTELVEAITGLRRVEKGQLIFEGKDVTNAHPRQLRDMGMTHIAEDRLKHALIKPFPAYYNAILGRHIKKPFARGVFLNHKEIKRYTMELMEEFDVRPRIIEHLGGNFSGGNQQKLVVGREIKAGPKFMVVAQPTRGLDVGAIEFIHRQILKMREHDVGILLISMELEEIFSLSDRILVMYEGQIMGEVKPQETTIEEVGLMMAGKRLEEIRGGKK</sequence>
<dbReference type="InterPro" id="IPR027417">
    <property type="entry name" value="P-loop_NTPase"/>
</dbReference>
<dbReference type="PANTHER" id="PTHR43790:SF4">
    <property type="entry name" value="GUANOSINE IMPORT ATP-BINDING PROTEIN NUPO"/>
    <property type="match status" value="1"/>
</dbReference>
<keyword evidence="6" id="KW-0067">ATP-binding</keyword>
<feature type="domain" description="ABC transporter" evidence="9">
    <location>
        <begin position="268"/>
        <end position="512"/>
    </location>
</feature>
<evidence type="ECO:0000256" key="2">
    <source>
        <dbReference type="ARBA" id="ARBA00022448"/>
    </source>
</evidence>
<dbReference type="Proteomes" id="UP000002415">
    <property type="component" value="Chromosome"/>
</dbReference>
<dbReference type="SUPFAM" id="SSF52540">
    <property type="entry name" value="P-loop containing nucleoside triphosphate hydrolases"/>
    <property type="match status" value="2"/>
</dbReference>
<evidence type="ECO:0000259" key="9">
    <source>
        <dbReference type="PROSITE" id="PS50893"/>
    </source>
</evidence>
<dbReference type="InterPro" id="IPR017871">
    <property type="entry name" value="ABC_transporter-like_CS"/>
</dbReference>
<comment type="subcellular location">
    <subcellularLocation>
        <location evidence="1">Cell membrane</location>
        <topology evidence="1">Peripheral membrane protein</topology>
    </subcellularLocation>
</comment>
<evidence type="ECO:0000256" key="8">
    <source>
        <dbReference type="ARBA" id="ARBA00023136"/>
    </source>
</evidence>
<evidence type="ECO:0000256" key="1">
    <source>
        <dbReference type="ARBA" id="ARBA00004202"/>
    </source>
</evidence>
<accession>A7HIZ5</accession>
<protein>
    <submittedName>
        <fullName evidence="10">ABC transporter related</fullName>
    </submittedName>
</protein>
<dbReference type="GO" id="GO:0016887">
    <property type="term" value="F:ATP hydrolysis activity"/>
    <property type="evidence" value="ECO:0007669"/>
    <property type="project" value="InterPro"/>
</dbReference>
<evidence type="ECO:0000256" key="5">
    <source>
        <dbReference type="ARBA" id="ARBA00022741"/>
    </source>
</evidence>
<dbReference type="PROSITE" id="PS00211">
    <property type="entry name" value="ABC_TRANSPORTER_1"/>
    <property type="match status" value="1"/>
</dbReference>
<proteinExistence type="predicted"/>
<dbReference type="eggNOG" id="COG3845">
    <property type="taxonomic scope" value="Bacteria"/>
</dbReference>
<evidence type="ECO:0000256" key="3">
    <source>
        <dbReference type="ARBA" id="ARBA00022475"/>
    </source>
</evidence>
<keyword evidence="7" id="KW-1278">Translocase</keyword>
<dbReference type="CDD" id="cd03216">
    <property type="entry name" value="ABC_Carb_Monos_I"/>
    <property type="match status" value="1"/>
</dbReference>
<dbReference type="InterPro" id="IPR050107">
    <property type="entry name" value="ABC_carbohydrate_import_ATPase"/>
</dbReference>
<keyword evidence="2" id="KW-0813">Transport</keyword>
<evidence type="ECO:0000256" key="6">
    <source>
        <dbReference type="ARBA" id="ARBA00022840"/>
    </source>
</evidence>
<organism evidence="10 11">
    <name type="scientific">Fervidobacterium nodosum (strain ATCC 35602 / DSM 5306 / Rt17-B1)</name>
    <dbReference type="NCBI Taxonomy" id="381764"/>
    <lineage>
        <taxon>Bacteria</taxon>
        <taxon>Thermotogati</taxon>
        <taxon>Thermotogota</taxon>
        <taxon>Thermotogae</taxon>
        <taxon>Thermotogales</taxon>
        <taxon>Fervidobacteriaceae</taxon>
        <taxon>Fervidobacterium</taxon>
    </lineage>
</organism>
<dbReference type="PROSITE" id="PS50893">
    <property type="entry name" value="ABC_TRANSPORTER_2"/>
    <property type="match status" value="2"/>
</dbReference>